<dbReference type="EMBL" id="VCLB01000003">
    <property type="protein sequence ID" value="TNB48754.1"/>
    <property type="molecule type" value="Genomic_DNA"/>
</dbReference>
<dbReference type="PROSITE" id="PS50977">
    <property type="entry name" value="HTH_TETR_2"/>
    <property type="match status" value="1"/>
</dbReference>
<evidence type="ECO:0000256" key="1">
    <source>
        <dbReference type="ARBA" id="ARBA00023125"/>
    </source>
</evidence>
<dbReference type="RefSeq" id="WP_138747658.1">
    <property type="nucleotide sequence ID" value="NZ_VCLB01000003.1"/>
</dbReference>
<organism evidence="4 5">
    <name type="scientific">Martelella lutilitoris</name>
    <dbReference type="NCBI Taxonomy" id="2583532"/>
    <lineage>
        <taxon>Bacteria</taxon>
        <taxon>Pseudomonadati</taxon>
        <taxon>Pseudomonadota</taxon>
        <taxon>Alphaproteobacteria</taxon>
        <taxon>Hyphomicrobiales</taxon>
        <taxon>Aurantimonadaceae</taxon>
        <taxon>Martelella</taxon>
    </lineage>
</organism>
<evidence type="ECO:0000259" key="3">
    <source>
        <dbReference type="PROSITE" id="PS50977"/>
    </source>
</evidence>
<dbReference type="Pfam" id="PF17938">
    <property type="entry name" value="TetR_C_29"/>
    <property type="match status" value="1"/>
</dbReference>
<feature type="DNA-binding region" description="H-T-H motif" evidence="2">
    <location>
        <begin position="43"/>
        <end position="62"/>
    </location>
</feature>
<dbReference type="AlphaFoldDB" id="A0A5C4JU76"/>
<dbReference type="GO" id="GO:0003677">
    <property type="term" value="F:DNA binding"/>
    <property type="evidence" value="ECO:0007669"/>
    <property type="project" value="UniProtKB-UniRule"/>
</dbReference>
<dbReference type="SUPFAM" id="SSF46689">
    <property type="entry name" value="Homeodomain-like"/>
    <property type="match status" value="1"/>
</dbReference>
<dbReference type="InterPro" id="IPR050109">
    <property type="entry name" value="HTH-type_TetR-like_transc_reg"/>
</dbReference>
<evidence type="ECO:0000256" key="2">
    <source>
        <dbReference type="PROSITE-ProRule" id="PRU00335"/>
    </source>
</evidence>
<protein>
    <submittedName>
        <fullName evidence="4">TetR/AcrR family transcriptional regulator</fullName>
    </submittedName>
</protein>
<dbReference type="OrthoDB" id="2356263at2"/>
<name>A0A5C4JU76_9HYPH</name>
<keyword evidence="5" id="KW-1185">Reference proteome</keyword>
<sequence>MARSGRETARRTRRGVRDAEASRAAILQAALDEFSSVGYDGARVDRIAAAAGLSKPLLYDYFGDKDELYKAALREAYVQIRAGEEALALDALPPEEALAALVMFTMTHFRTRPWFITMLNTENLREGSSVAAIGDRREIQSKLLVKLADVLRRGREDGIFHRRAEPLEVYLMIASLCYFPVSNRFTLAEVFGFDTSEEGLNAHARRATEAVVGWLKQEPADAP</sequence>
<feature type="domain" description="HTH tetR-type" evidence="3">
    <location>
        <begin position="20"/>
        <end position="80"/>
    </location>
</feature>
<dbReference type="InterPro" id="IPR009057">
    <property type="entry name" value="Homeodomain-like_sf"/>
</dbReference>
<keyword evidence="1 2" id="KW-0238">DNA-binding</keyword>
<comment type="caution">
    <text evidence="4">The sequence shown here is derived from an EMBL/GenBank/DDBJ whole genome shotgun (WGS) entry which is preliminary data.</text>
</comment>
<dbReference type="SUPFAM" id="SSF48498">
    <property type="entry name" value="Tetracyclin repressor-like, C-terminal domain"/>
    <property type="match status" value="1"/>
</dbReference>
<dbReference type="InterPro" id="IPR036271">
    <property type="entry name" value="Tet_transcr_reg_TetR-rel_C_sf"/>
</dbReference>
<reference evidence="4 5" key="1">
    <citation type="submission" date="2019-06" db="EMBL/GenBank/DDBJ databases">
        <title>Martelella lutilitoris sp. nov., isolated from a tidal mudflat.</title>
        <authorList>
            <person name="Kim Y.-J."/>
        </authorList>
    </citation>
    <scope>NUCLEOTIDE SEQUENCE [LARGE SCALE GENOMIC DNA]</scope>
    <source>
        <strain evidence="4 5">GH2-6</strain>
    </source>
</reference>
<gene>
    <name evidence="4" type="ORF">FF124_06410</name>
</gene>
<dbReference type="PRINTS" id="PR00455">
    <property type="entry name" value="HTHTETR"/>
</dbReference>
<proteinExistence type="predicted"/>
<evidence type="ECO:0000313" key="5">
    <source>
        <dbReference type="Proteomes" id="UP000307874"/>
    </source>
</evidence>
<dbReference type="Gene3D" id="1.10.357.10">
    <property type="entry name" value="Tetracycline Repressor, domain 2"/>
    <property type="match status" value="1"/>
</dbReference>
<dbReference type="PANTHER" id="PTHR30328:SF54">
    <property type="entry name" value="HTH-TYPE TRANSCRIPTIONAL REPRESSOR SCO4008"/>
    <property type="match status" value="1"/>
</dbReference>
<dbReference type="Proteomes" id="UP000307874">
    <property type="component" value="Unassembled WGS sequence"/>
</dbReference>
<accession>A0A5C4JU76</accession>
<dbReference type="PANTHER" id="PTHR30328">
    <property type="entry name" value="TRANSCRIPTIONAL REPRESSOR"/>
    <property type="match status" value="1"/>
</dbReference>
<dbReference type="Pfam" id="PF00440">
    <property type="entry name" value="TetR_N"/>
    <property type="match status" value="1"/>
</dbReference>
<dbReference type="InterPro" id="IPR001647">
    <property type="entry name" value="HTH_TetR"/>
</dbReference>
<dbReference type="InterPro" id="IPR041474">
    <property type="entry name" value="NicS_C"/>
</dbReference>
<evidence type="ECO:0000313" key="4">
    <source>
        <dbReference type="EMBL" id="TNB48754.1"/>
    </source>
</evidence>